<proteinExistence type="predicted"/>
<dbReference type="PANTHER" id="PTHR12459:SF15">
    <property type="entry name" value="TRANSMEMBRANE PROTEIN 135"/>
    <property type="match status" value="1"/>
</dbReference>
<accession>A0AAV0QH60</accession>
<sequence>MSPFRDQPAASCNGVFHGDGGEDKRFCLDPQCSHSARCDHASSGSDSASASSSLFAKFDLADLNDSEKLRRVIIASVKGFSIGAGLKGGLALFSILARLRRTRKPQEFTNSEAIALAVKETLRYGLFLGTFAGTFASVDEIIATLGGHRRQTGKWRALVAGLVAGPSMLLTGPNTQHTSLAIYILMRAAVLASRCGIKSKRFGKICKPLTWKHGDIFLMCLSSSQILSAYILKQESLPRSYKSFLNKHGGKDVAILQGVKAIASGLPFSNLDAIERHYSSKGVDIKLDPQMKIPCSFPTGLALGIEKKSRRIEISLYCLARAIESFFTCMADVGYLPQFTKLKRADVVVFSVSTAVIMHCYAQEREVFRSKYLNVLDWVFGVPPPPAESPRYCKRK</sequence>
<organism evidence="1 2">
    <name type="scientific">Linum tenue</name>
    <dbReference type="NCBI Taxonomy" id="586396"/>
    <lineage>
        <taxon>Eukaryota</taxon>
        <taxon>Viridiplantae</taxon>
        <taxon>Streptophyta</taxon>
        <taxon>Embryophyta</taxon>
        <taxon>Tracheophyta</taxon>
        <taxon>Spermatophyta</taxon>
        <taxon>Magnoliopsida</taxon>
        <taxon>eudicotyledons</taxon>
        <taxon>Gunneridae</taxon>
        <taxon>Pentapetalae</taxon>
        <taxon>rosids</taxon>
        <taxon>fabids</taxon>
        <taxon>Malpighiales</taxon>
        <taxon>Linaceae</taxon>
        <taxon>Linum</taxon>
    </lineage>
</organism>
<dbReference type="Proteomes" id="UP001154282">
    <property type="component" value="Unassembled WGS sequence"/>
</dbReference>
<evidence type="ECO:0000313" key="2">
    <source>
        <dbReference type="Proteomes" id="UP001154282"/>
    </source>
</evidence>
<dbReference type="EMBL" id="CAMGYJ010000009">
    <property type="protein sequence ID" value="CAI0544161.1"/>
    <property type="molecule type" value="Genomic_DNA"/>
</dbReference>
<name>A0AAV0QH60_9ROSI</name>
<evidence type="ECO:0000313" key="1">
    <source>
        <dbReference type="EMBL" id="CAI0544161.1"/>
    </source>
</evidence>
<evidence type="ECO:0008006" key="3">
    <source>
        <dbReference type="Google" id="ProtNLM"/>
    </source>
</evidence>
<comment type="caution">
    <text evidence="1">The sequence shown here is derived from an EMBL/GenBank/DDBJ whole genome shotgun (WGS) entry which is preliminary data.</text>
</comment>
<reference evidence="1" key="1">
    <citation type="submission" date="2022-08" db="EMBL/GenBank/DDBJ databases">
        <authorList>
            <person name="Gutierrez-Valencia J."/>
        </authorList>
    </citation>
    <scope>NUCLEOTIDE SEQUENCE</scope>
</reference>
<protein>
    <recommendedName>
        <fullName evidence="3">Transmembrane protein 135 N-terminal domain-containing protein</fullName>
    </recommendedName>
</protein>
<dbReference type="InterPro" id="IPR026749">
    <property type="entry name" value="Tmem135"/>
</dbReference>
<keyword evidence="2" id="KW-1185">Reference proteome</keyword>
<dbReference type="AlphaFoldDB" id="A0AAV0QH60"/>
<dbReference type="PANTHER" id="PTHR12459">
    <property type="entry name" value="TRANSMEMBRANE PROTEIN 135-RELATED"/>
    <property type="match status" value="1"/>
</dbReference>
<gene>
    <name evidence="1" type="ORF">LITE_LOCUS43087</name>
</gene>